<reference evidence="2" key="1">
    <citation type="submission" date="2020-02" db="EMBL/GenBank/DDBJ databases">
        <authorList>
            <person name="Meier V. D."/>
        </authorList>
    </citation>
    <scope>NUCLEOTIDE SEQUENCE</scope>
    <source>
        <strain evidence="2">AVDCRST_MAG78</strain>
    </source>
</reference>
<protein>
    <submittedName>
        <fullName evidence="2">Uncharacterized protein</fullName>
    </submittedName>
</protein>
<organism evidence="2">
    <name type="scientific">uncultured Rubrobacteraceae bacterium</name>
    <dbReference type="NCBI Taxonomy" id="349277"/>
    <lineage>
        <taxon>Bacteria</taxon>
        <taxon>Bacillati</taxon>
        <taxon>Actinomycetota</taxon>
        <taxon>Rubrobacteria</taxon>
        <taxon>Rubrobacterales</taxon>
        <taxon>Rubrobacteraceae</taxon>
        <taxon>environmental samples</taxon>
    </lineage>
</organism>
<dbReference type="AlphaFoldDB" id="A0A6J4PP31"/>
<sequence length="49" mass="5966">ARKERQCVPQAYLEAPRSRHRLHHPEYLRSRVRGNGRQDRRRYGDRPAL</sequence>
<gene>
    <name evidence="2" type="ORF">AVDCRST_MAG78-829</name>
</gene>
<proteinExistence type="predicted"/>
<feature type="non-terminal residue" evidence="2">
    <location>
        <position position="49"/>
    </location>
</feature>
<name>A0A6J4PP31_9ACTN</name>
<feature type="region of interest" description="Disordered" evidence="1">
    <location>
        <begin position="1"/>
        <end position="49"/>
    </location>
</feature>
<evidence type="ECO:0000313" key="2">
    <source>
        <dbReference type="EMBL" id="CAA9418089.1"/>
    </source>
</evidence>
<evidence type="ECO:0000256" key="1">
    <source>
        <dbReference type="SAM" id="MobiDB-lite"/>
    </source>
</evidence>
<feature type="compositionally biased region" description="Basic and acidic residues" evidence="1">
    <location>
        <begin position="36"/>
        <end position="49"/>
    </location>
</feature>
<feature type="non-terminal residue" evidence="2">
    <location>
        <position position="1"/>
    </location>
</feature>
<dbReference type="EMBL" id="CADCVB010000061">
    <property type="protein sequence ID" value="CAA9418089.1"/>
    <property type="molecule type" value="Genomic_DNA"/>
</dbReference>
<accession>A0A6J4PP31</accession>